<accession>I7GNE7</accession>
<feature type="domain" description="Shieldin complex subunit 2 C-terminal" evidence="1">
    <location>
        <begin position="101"/>
        <end position="217"/>
    </location>
</feature>
<organism evidence="3">
    <name type="scientific">Macaca fascicularis</name>
    <name type="common">Crab-eating macaque</name>
    <name type="synonym">Cynomolgus monkey</name>
    <dbReference type="NCBI Taxonomy" id="9541"/>
    <lineage>
        <taxon>Eukaryota</taxon>
        <taxon>Metazoa</taxon>
        <taxon>Chordata</taxon>
        <taxon>Craniata</taxon>
        <taxon>Vertebrata</taxon>
        <taxon>Euteleostomi</taxon>
        <taxon>Mammalia</taxon>
        <taxon>Eutheria</taxon>
        <taxon>Euarchontoglires</taxon>
        <taxon>Primates</taxon>
        <taxon>Haplorrhini</taxon>
        <taxon>Catarrhini</taxon>
        <taxon>Cercopithecidae</taxon>
        <taxon>Cercopithecinae</taxon>
        <taxon>Macaca</taxon>
    </lineage>
</organism>
<dbReference type="GO" id="GO:0035861">
    <property type="term" value="C:site of double-strand break"/>
    <property type="evidence" value="ECO:0007669"/>
    <property type="project" value="TreeGrafter"/>
</dbReference>
<proteinExistence type="evidence at transcript level"/>
<protein>
    <submittedName>
        <fullName evidence="3">Macaca fascicularis brain cDNA clone: QtrA-15256, similar to human similar to hypothetical protein MGC5560 (LOC387728), mRNA, RefSeq: XM_370591.2</fullName>
    </submittedName>
</protein>
<dbReference type="PANTHER" id="PTHR14495">
    <property type="entry name" value="SHIELDIN COMPLEX SUBUNIT 2"/>
    <property type="match status" value="1"/>
</dbReference>
<sequence>MLTVEQAQDQHYVLVLWGPGAAWYPQLQRKKGYIWEFKYLFVQRNYTLENLELHTTPWSSCECLFDDDIRAITFKAKFQKSTPSFVKISDLATHLEDKCSETDENRIYRQCFSCLPFTMKKIHYRPALMTVVDGRHDVCIRVESKLIEKILLNISADCLNRVIVPSSEITYGMVVADLFHSLLAVSAEPCVLKIQSLFVSDENSYPLQQDFSLLDFCPDIVKHGADALL</sequence>
<dbReference type="Pfam" id="PF15793">
    <property type="entry name" value="SHLD2_C"/>
    <property type="match status" value="1"/>
</dbReference>
<dbReference type="EMBL" id="AB174181">
    <property type="protein sequence ID" value="BAE91243.1"/>
    <property type="molecule type" value="mRNA"/>
</dbReference>
<dbReference type="GO" id="GO:0005634">
    <property type="term" value="C:nucleus"/>
    <property type="evidence" value="ECO:0007669"/>
    <property type="project" value="TreeGrafter"/>
</dbReference>
<feature type="domain" description="Shieldin complex subunit 2 second OB fold" evidence="2">
    <location>
        <begin position="1"/>
        <end position="49"/>
    </location>
</feature>
<dbReference type="InterPro" id="IPR031589">
    <property type="entry name" value="SHLD2_C"/>
</dbReference>
<dbReference type="GO" id="GO:0010569">
    <property type="term" value="P:regulation of double-strand break repair via homologous recombination"/>
    <property type="evidence" value="ECO:0007669"/>
    <property type="project" value="TreeGrafter"/>
</dbReference>
<dbReference type="InterPro" id="IPR053944">
    <property type="entry name" value="SHLD2_OB2"/>
</dbReference>
<reference evidence="3" key="1">
    <citation type="journal article" date="2007" name="PLoS Biol.">
        <title>Rate of evolution in brain-expressed genes in humans and other primates.</title>
        <authorList>
            <person name="Wang H.-Y."/>
            <person name="Chien H.-C."/>
            <person name="Osada N."/>
            <person name="Hashimoto K."/>
            <person name="Sugano S."/>
            <person name="Gojobori T."/>
            <person name="Chou C.-K."/>
            <person name="Tsai S.-F."/>
            <person name="Wu C.-I."/>
            <person name="Shen C.-K.J."/>
        </authorList>
    </citation>
    <scope>NUCLEOTIDE SEQUENCE</scope>
</reference>
<name>I7GNE7_MACFA</name>
<dbReference type="PANTHER" id="PTHR14495:SF2">
    <property type="entry name" value="SHIELDIN COMPLEX SUBUNIT 2"/>
    <property type="match status" value="1"/>
</dbReference>
<evidence type="ECO:0000259" key="2">
    <source>
        <dbReference type="Pfam" id="PF22779"/>
    </source>
</evidence>
<dbReference type="Pfam" id="PF22779">
    <property type="entry name" value="OB_SHLD2_2nd"/>
    <property type="match status" value="1"/>
</dbReference>
<evidence type="ECO:0000259" key="1">
    <source>
        <dbReference type="Pfam" id="PF15793"/>
    </source>
</evidence>
<evidence type="ECO:0000313" key="3">
    <source>
        <dbReference type="EMBL" id="BAE91243.1"/>
    </source>
</evidence>
<dbReference type="InterPro" id="IPR029715">
    <property type="entry name" value="FAM35A"/>
</dbReference>
<dbReference type="AlphaFoldDB" id="I7GNE7"/>